<proteinExistence type="predicted"/>
<reference evidence="4" key="1">
    <citation type="journal article" date="2014" name="Genome Announc.">
        <title>Genome sequence and annotation of Acremonium chrysogenum, producer of the beta-lactam antibiotic cephalosporin C.</title>
        <authorList>
            <person name="Terfehr D."/>
            <person name="Dahlmann T.A."/>
            <person name="Specht T."/>
            <person name="Zadra I."/>
            <person name="Kuernsteiner H."/>
            <person name="Kueck U."/>
        </authorList>
    </citation>
    <scope>NUCLEOTIDE SEQUENCE [LARGE SCALE GENOMIC DNA]</scope>
    <source>
        <strain evidence="4">ATCC 11550 / CBS 779.69 / DSM 880 / IAM 14645 / JCM 23072 / IMI 49137</strain>
    </source>
</reference>
<keyword evidence="4" id="KW-1185">Reference proteome</keyword>
<gene>
    <name evidence="3" type="ORF">ACRE_031870</name>
</gene>
<feature type="chain" id="PRO_5001815541" evidence="2">
    <location>
        <begin position="20"/>
        <end position="208"/>
    </location>
</feature>
<evidence type="ECO:0000313" key="3">
    <source>
        <dbReference type="EMBL" id="KFH45970.1"/>
    </source>
</evidence>
<feature type="region of interest" description="Disordered" evidence="1">
    <location>
        <begin position="97"/>
        <end position="150"/>
    </location>
</feature>
<evidence type="ECO:0000256" key="1">
    <source>
        <dbReference type="SAM" id="MobiDB-lite"/>
    </source>
</evidence>
<feature type="compositionally biased region" description="Basic and acidic residues" evidence="1">
    <location>
        <begin position="112"/>
        <end position="126"/>
    </location>
</feature>
<sequence>MKITGTLLAFAMAMAKGIAAPTVSNGTVVASTGGDQPMECGIGCHPWYTFCVSKPFNYRCDDNGRFKRGQRYEGCEENCLCRCDSLAAAGDEDRSELTRHTAGADDIAGGNTDHDGTDDGIDHESMKPSQVSDASLKPESRTDWTGTQGHCQARRHGLADDIPQLATGSCYDQGAGVRNRCVASSGSIVVAWQVKLIMTSNLSGPPSS</sequence>
<organism evidence="3 4">
    <name type="scientific">Hapsidospora chrysogenum (strain ATCC 11550 / CBS 779.69 / DSM 880 / IAM 14645 / JCM 23072 / IMI 49137)</name>
    <name type="common">Acremonium chrysogenum</name>
    <dbReference type="NCBI Taxonomy" id="857340"/>
    <lineage>
        <taxon>Eukaryota</taxon>
        <taxon>Fungi</taxon>
        <taxon>Dikarya</taxon>
        <taxon>Ascomycota</taxon>
        <taxon>Pezizomycotina</taxon>
        <taxon>Sordariomycetes</taxon>
        <taxon>Hypocreomycetidae</taxon>
        <taxon>Hypocreales</taxon>
        <taxon>Bionectriaceae</taxon>
        <taxon>Hapsidospora</taxon>
    </lineage>
</organism>
<dbReference type="Proteomes" id="UP000029964">
    <property type="component" value="Unassembled WGS sequence"/>
</dbReference>
<dbReference type="HOGENOM" id="CLU_1320534_0_0_1"/>
<dbReference type="EMBL" id="JPKY01000024">
    <property type="protein sequence ID" value="KFH45970.1"/>
    <property type="molecule type" value="Genomic_DNA"/>
</dbReference>
<keyword evidence="2" id="KW-0732">Signal</keyword>
<name>A0A086T9D8_HAPC1</name>
<protein>
    <submittedName>
        <fullName evidence="3">Uncharacterized protein</fullName>
    </submittedName>
</protein>
<accession>A0A086T9D8</accession>
<feature type="signal peptide" evidence="2">
    <location>
        <begin position="1"/>
        <end position="19"/>
    </location>
</feature>
<evidence type="ECO:0000256" key="2">
    <source>
        <dbReference type="SAM" id="SignalP"/>
    </source>
</evidence>
<dbReference type="AlphaFoldDB" id="A0A086T9D8"/>
<evidence type="ECO:0000313" key="4">
    <source>
        <dbReference type="Proteomes" id="UP000029964"/>
    </source>
</evidence>
<comment type="caution">
    <text evidence="3">The sequence shown here is derived from an EMBL/GenBank/DDBJ whole genome shotgun (WGS) entry which is preliminary data.</text>
</comment>